<gene>
    <name evidence="9" type="ORF">ACHAWU_008868</name>
</gene>
<dbReference type="GO" id="GO:0005634">
    <property type="term" value="C:nucleus"/>
    <property type="evidence" value="ECO:0007669"/>
    <property type="project" value="UniProtKB-SubCell"/>
</dbReference>
<dbReference type="InterPro" id="IPR013083">
    <property type="entry name" value="Znf_RING/FYVE/PHD"/>
</dbReference>
<keyword evidence="5" id="KW-0539">Nucleus</keyword>
<proteinExistence type="predicted"/>
<evidence type="ECO:0000256" key="6">
    <source>
        <dbReference type="PROSITE-ProRule" id="PRU00175"/>
    </source>
</evidence>
<dbReference type="AlphaFoldDB" id="A0ABD3MZZ2"/>
<feature type="region of interest" description="Disordered" evidence="7">
    <location>
        <begin position="1"/>
        <end position="94"/>
    </location>
</feature>
<evidence type="ECO:0000256" key="2">
    <source>
        <dbReference type="ARBA" id="ARBA00022723"/>
    </source>
</evidence>
<dbReference type="GO" id="GO:0008270">
    <property type="term" value="F:zinc ion binding"/>
    <property type="evidence" value="ECO:0007669"/>
    <property type="project" value="UniProtKB-KW"/>
</dbReference>
<dbReference type="PROSITE" id="PS50089">
    <property type="entry name" value="ZF_RING_2"/>
    <property type="match status" value="1"/>
</dbReference>
<evidence type="ECO:0000256" key="7">
    <source>
        <dbReference type="SAM" id="MobiDB-lite"/>
    </source>
</evidence>
<keyword evidence="4" id="KW-0862">Zinc</keyword>
<dbReference type="EMBL" id="JALLBG020000055">
    <property type="protein sequence ID" value="KAL3769459.1"/>
    <property type="molecule type" value="Genomic_DNA"/>
</dbReference>
<dbReference type="Pfam" id="PF00097">
    <property type="entry name" value="zf-C3HC4"/>
    <property type="match status" value="1"/>
</dbReference>
<dbReference type="PROSITE" id="PS00518">
    <property type="entry name" value="ZF_RING_1"/>
    <property type="match status" value="1"/>
</dbReference>
<name>A0ABD3MZZ2_9STRA</name>
<dbReference type="SMART" id="SM00184">
    <property type="entry name" value="RING"/>
    <property type="match status" value="1"/>
</dbReference>
<keyword evidence="2" id="KW-0479">Metal-binding</keyword>
<evidence type="ECO:0000313" key="10">
    <source>
        <dbReference type="Proteomes" id="UP001530293"/>
    </source>
</evidence>
<keyword evidence="10" id="KW-1185">Reference proteome</keyword>
<evidence type="ECO:0000256" key="4">
    <source>
        <dbReference type="ARBA" id="ARBA00022833"/>
    </source>
</evidence>
<comment type="caution">
    <text evidence="9">The sequence shown here is derived from an EMBL/GenBank/DDBJ whole genome shotgun (WGS) entry which is preliminary data.</text>
</comment>
<feature type="compositionally biased region" description="Polar residues" evidence="7">
    <location>
        <begin position="1"/>
        <end position="17"/>
    </location>
</feature>
<keyword evidence="3 6" id="KW-0863">Zinc-finger</keyword>
<sequence length="307" mass="34032">MNPVSMDSSSSTFLSGDQEQQQPPLPLPPSQNAAATGSKKRKTTEGNATEGDESDNGEENHVNIDNAEISSNNIIDNSNNINKNNGPPSGSGGIVNKTSVTIPVSTLHQHLICSLCRGYFRDPYTISDCLHTFCRSCLVMYFRKGSIDICCPTCNTRLGADPFHTSIINTTQEILPDRRLQEIVSKIFPHLKTMDDEAERRFYTQRGIELKEEYVTMMHQVKKSRGGGRRVGGGEDPKAMGGDDQLDLKFEPDESPPQLYQRLPSLRCSHLRLSGKAKIASLKKYLVMKLGLKDSMSSVRCVIHNML</sequence>
<dbReference type="FunFam" id="3.30.40.10:FF:000033">
    <property type="entry name" value="Polycomb group RING finger protein 3"/>
    <property type="match status" value="1"/>
</dbReference>
<dbReference type="Gene3D" id="3.30.40.10">
    <property type="entry name" value="Zinc/RING finger domain, C3HC4 (zinc finger)"/>
    <property type="match status" value="1"/>
</dbReference>
<dbReference type="PANTHER" id="PTHR45893">
    <property type="entry name" value="POLYCOMB GROUP RING FINGER PROTEIN"/>
    <property type="match status" value="1"/>
</dbReference>
<accession>A0ABD3MZZ2</accession>
<protein>
    <recommendedName>
        <fullName evidence="8">RING-type domain-containing protein</fullName>
    </recommendedName>
</protein>
<organism evidence="9 10">
    <name type="scientific">Discostella pseudostelligera</name>
    <dbReference type="NCBI Taxonomy" id="259834"/>
    <lineage>
        <taxon>Eukaryota</taxon>
        <taxon>Sar</taxon>
        <taxon>Stramenopiles</taxon>
        <taxon>Ochrophyta</taxon>
        <taxon>Bacillariophyta</taxon>
        <taxon>Coscinodiscophyceae</taxon>
        <taxon>Thalassiosirophycidae</taxon>
        <taxon>Stephanodiscales</taxon>
        <taxon>Stephanodiscaceae</taxon>
        <taxon>Discostella</taxon>
    </lineage>
</organism>
<dbReference type="InterPro" id="IPR001841">
    <property type="entry name" value="Znf_RING"/>
</dbReference>
<evidence type="ECO:0000256" key="1">
    <source>
        <dbReference type="ARBA" id="ARBA00004123"/>
    </source>
</evidence>
<evidence type="ECO:0000256" key="5">
    <source>
        <dbReference type="ARBA" id="ARBA00023242"/>
    </source>
</evidence>
<evidence type="ECO:0000256" key="3">
    <source>
        <dbReference type="ARBA" id="ARBA00022771"/>
    </source>
</evidence>
<dbReference type="InterPro" id="IPR051507">
    <property type="entry name" value="PcG_RING_finger"/>
</dbReference>
<feature type="compositionally biased region" description="Low complexity" evidence="7">
    <location>
        <begin position="63"/>
        <end position="88"/>
    </location>
</feature>
<feature type="domain" description="RING-type" evidence="8">
    <location>
        <begin position="113"/>
        <end position="155"/>
    </location>
</feature>
<reference evidence="9 10" key="1">
    <citation type="submission" date="2024-10" db="EMBL/GenBank/DDBJ databases">
        <title>Updated reference genomes for cyclostephanoid diatoms.</title>
        <authorList>
            <person name="Roberts W.R."/>
            <person name="Alverson A.J."/>
        </authorList>
    </citation>
    <scope>NUCLEOTIDE SEQUENCE [LARGE SCALE GENOMIC DNA]</scope>
    <source>
        <strain evidence="9 10">AJA232-27</strain>
    </source>
</reference>
<dbReference type="CDD" id="cd16525">
    <property type="entry name" value="RING-HC_PCGF"/>
    <property type="match status" value="1"/>
</dbReference>
<dbReference type="InterPro" id="IPR018957">
    <property type="entry name" value="Znf_C3HC4_RING-type"/>
</dbReference>
<dbReference type="Proteomes" id="UP001530293">
    <property type="component" value="Unassembled WGS sequence"/>
</dbReference>
<evidence type="ECO:0000313" key="9">
    <source>
        <dbReference type="EMBL" id="KAL3769459.1"/>
    </source>
</evidence>
<evidence type="ECO:0000259" key="8">
    <source>
        <dbReference type="PROSITE" id="PS50089"/>
    </source>
</evidence>
<comment type="subcellular location">
    <subcellularLocation>
        <location evidence="1">Nucleus</location>
    </subcellularLocation>
</comment>
<dbReference type="InterPro" id="IPR017907">
    <property type="entry name" value="Znf_RING_CS"/>
</dbReference>
<dbReference type="SUPFAM" id="SSF57850">
    <property type="entry name" value="RING/U-box"/>
    <property type="match status" value="1"/>
</dbReference>